<evidence type="ECO:0000313" key="1">
    <source>
        <dbReference type="EMBL" id="EDX11443.1"/>
    </source>
</evidence>
<sequence length="58" mass="6573">MLNSLALPGQNPENVVPLSPIDTQAIRTCIRHWNIAPHDQDLMRDYLNNLVGLAEEQH</sequence>
<gene>
    <name evidence="1" type="primary">Dsim\GD14997</name>
    <name evidence="1" type="ORF">Dsim_GD14997</name>
</gene>
<evidence type="ECO:0000313" key="2">
    <source>
        <dbReference type="Proteomes" id="UP000000304"/>
    </source>
</evidence>
<keyword evidence="2" id="KW-1185">Reference proteome</keyword>
<dbReference type="AlphaFoldDB" id="B4QKM8"/>
<dbReference type="EMBL" id="CM000363">
    <property type="protein sequence ID" value="EDX11443.1"/>
    <property type="molecule type" value="Genomic_DNA"/>
</dbReference>
<proteinExistence type="predicted"/>
<protein>
    <submittedName>
        <fullName evidence="1">GD14997</fullName>
    </submittedName>
</protein>
<dbReference type="HOGENOM" id="CLU_2981296_0_0_1"/>
<reference evidence="1 2" key="1">
    <citation type="journal article" date="2007" name="Nature">
        <title>Evolution of genes and genomes on the Drosophila phylogeny.</title>
        <authorList>
            <consortium name="Drosophila 12 Genomes Consortium"/>
            <person name="Clark A.G."/>
            <person name="Eisen M.B."/>
            <person name="Smith D.R."/>
            <person name="Bergman C.M."/>
            <person name="Oliver B."/>
            <person name="Markow T.A."/>
            <person name="Kaufman T.C."/>
            <person name="Kellis M."/>
            <person name="Gelbart W."/>
            <person name="Iyer V.N."/>
            <person name="Pollard D.A."/>
            <person name="Sackton T.B."/>
            <person name="Larracuente A.M."/>
            <person name="Singh N.D."/>
            <person name="Abad J.P."/>
            <person name="Abt D.N."/>
            <person name="Adryan B."/>
            <person name="Aguade M."/>
            <person name="Akashi H."/>
            <person name="Anderson W.W."/>
            <person name="Aquadro C.F."/>
            <person name="Ardell D.H."/>
            <person name="Arguello R."/>
            <person name="Artieri C.G."/>
            <person name="Barbash D.A."/>
            <person name="Barker D."/>
            <person name="Barsanti P."/>
            <person name="Batterham P."/>
            <person name="Batzoglou S."/>
            <person name="Begun D."/>
            <person name="Bhutkar A."/>
            <person name="Blanco E."/>
            <person name="Bosak S.A."/>
            <person name="Bradley R.K."/>
            <person name="Brand A.D."/>
            <person name="Brent M.R."/>
            <person name="Brooks A.N."/>
            <person name="Brown R.H."/>
            <person name="Butlin R.K."/>
            <person name="Caggese C."/>
            <person name="Calvi B.R."/>
            <person name="Bernardo de Carvalho A."/>
            <person name="Caspi A."/>
            <person name="Castrezana S."/>
            <person name="Celniker S.E."/>
            <person name="Chang J.L."/>
            <person name="Chapple C."/>
            <person name="Chatterji S."/>
            <person name="Chinwalla A."/>
            <person name="Civetta A."/>
            <person name="Clifton S.W."/>
            <person name="Comeron J.M."/>
            <person name="Costello J.C."/>
            <person name="Coyne J.A."/>
            <person name="Daub J."/>
            <person name="David R.G."/>
            <person name="Delcher A.L."/>
            <person name="Delehaunty K."/>
            <person name="Do C.B."/>
            <person name="Ebling H."/>
            <person name="Edwards K."/>
            <person name="Eickbush T."/>
            <person name="Evans J.D."/>
            <person name="Filipski A."/>
            <person name="Findeiss S."/>
            <person name="Freyhult E."/>
            <person name="Fulton L."/>
            <person name="Fulton R."/>
            <person name="Garcia A.C."/>
            <person name="Gardiner A."/>
            <person name="Garfield D.A."/>
            <person name="Garvin B.E."/>
            <person name="Gibson G."/>
            <person name="Gilbert D."/>
            <person name="Gnerre S."/>
            <person name="Godfrey J."/>
            <person name="Good R."/>
            <person name="Gotea V."/>
            <person name="Gravely B."/>
            <person name="Greenberg A.J."/>
            <person name="Griffiths-Jones S."/>
            <person name="Gross S."/>
            <person name="Guigo R."/>
            <person name="Gustafson E.A."/>
            <person name="Haerty W."/>
            <person name="Hahn M.W."/>
            <person name="Halligan D.L."/>
            <person name="Halpern A.L."/>
            <person name="Halter G.M."/>
            <person name="Han M.V."/>
            <person name="Heger A."/>
            <person name="Hillier L."/>
            <person name="Hinrichs A.S."/>
            <person name="Holmes I."/>
            <person name="Hoskins R.A."/>
            <person name="Hubisz M.J."/>
            <person name="Hultmark D."/>
            <person name="Huntley M.A."/>
            <person name="Jaffe D.B."/>
            <person name="Jagadeeshan S."/>
            <person name="Jeck W.R."/>
            <person name="Johnson J."/>
            <person name="Jones C.D."/>
            <person name="Jordan W.C."/>
            <person name="Karpen G.H."/>
            <person name="Kataoka E."/>
            <person name="Keightley P.D."/>
            <person name="Kheradpour P."/>
            <person name="Kirkness E.F."/>
            <person name="Koerich L.B."/>
            <person name="Kristiansen K."/>
            <person name="Kudrna D."/>
            <person name="Kulathinal R.J."/>
            <person name="Kumar S."/>
            <person name="Kwok R."/>
            <person name="Lander E."/>
            <person name="Langley C.H."/>
            <person name="Lapoint R."/>
            <person name="Lazzaro B.P."/>
            <person name="Lee S.J."/>
            <person name="Levesque L."/>
            <person name="Li R."/>
            <person name="Lin C.F."/>
            <person name="Lin M.F."/>
            <person name="Lindblad-Toh K."/>
            <person name="Llopart A."/>
            <person name="Long M."/>
            <person name="Low L."/>
            <person name="Lozovsky E."/>
            <person name="Lu J."/>
            <person name="Luo M."/>
            <person name="Machado C.A."/>
            <person name="Makalowski W."/>
            <person name="Marzo M."/>
            <person name="Matsuda M."/>
            <person name="Matzkin L."/>
            <person name="McAllister B."/>
            <person name="McBride C.S."/>
            <person name="McKernan B."/>
            <person name="McKernan K."/>
            <person name="Mendez-Lago M."/>
            <person name="Minx P."/>
            <person name="Mollenhauer M.U."/>
            <person name="Montooth K."/>
            <person name="Mount S.M."/>
            <person name="Mu X."/>
            <person name="Myers E."/>
            <person name="Negre B."/>
            <person name="Newfeld S."/>
            <person name="Nielsen R."/>
            <person name="Noor M.A."/>
            <person name="O'Grady P."/>
            <person name="Pachter L."/>
            <person name="Papaceit M."/>
            <person name="Parisi M.J."/>
            <person name="Parisi M."/>
            <person name="Parts L."/>
            <person name="Pedersen J.S."/>
            <person name="Pesole G."/>
            <person name="Phillippy A.M."/>
            <person name="Ponting C.P."/>
            <person name="Pop M."/>
            <person name="Porcelli D."/>
            <person name="Powell J.R."/>
            <person name="Prohaska S."/>
            <person name="Pruitt K."/>
            <person name="Puig M."/>
            <person name="Quesneville H."/>
            <person name="Ram K.R."/>
            <person name="Rand D."/>
            <person name="Rasmussen M.D."/>
            <person name="Reed L.K."/>
            <person name="Reenan R."/>
            <person name="Reily A."/>
            <person name="Remington K.A."/>
            <person name="Rieger T.T."/>
            <person name="Ritchie M.G."/>
            <person name="Robin C."/>
            <person name="Rogers Y.H."/>
            <person name="Rohde C."/>
            <person name="Rozas J."/>
            <person name="Rubenfield M.J."/>
            <person name="Ruiz A."/>
            <person name="Russo S."/>
            <person name="Salzberg S.L."/>
            <person name="Sanchez-Gracia A."/>
            <person name="Saranga D.J."/>
            <person name="Sato H."/>
            <person name="Schaeffer S.W."/>
            <person name="Schatz M.C."/>
            <person name="Schlenke T."/>
            <person name="Schwartz R."/>
            <person name="Segarra C."/>
            <person name="Singh R.S."/>
            <person name="Sirot L."/>
            <person name="Sirota M."/>
            <person name="Sisneros N.B."/>
            <person name="Smith C.D."/>
            <person name="Smith T.F."/>
            <person name="Spieth J."/>
            <person name="Stage D.E."/>
            <person name="Stark A."/>
            <person name="Stephan W."/>
            <person name="Strausberg R.L."/>
            <person name="Strempel S."/>
            <person name="Sturgill D."/>
            <person name="Sutton G."/>
            <person name="Sutton G.G."/>
            <person name="Tao W."/>
            <person name="Teichmann S."/>
            <person name="Tobari Y.N."/>
            <person name="Tomimura Y."/>
            <person name="Tsolas J.M."/>
            <person name="Valente V.L."/>
            <person name="Venter E."/>
            <person name="Venter J.C."/>
            <person name="Vicario S."/>
            <person name="Vieira F.G."/>
            <person name="Vilella A.J."/>
            <person name="Villasante A."/>
            <person name="Walenz B."/>
            <person name="Wang J."/>
            <person name="Wasserman M."/>
            <person name="Watts T."/>
            <person name="Wilson D."/>
            <person name="Wilson R.K."/>
            <person name="Wing R.A."/>
            <person name="Wolfner M.F."/>
            <person name="Wong A."/>
            <person name="Wong G.K."/>
            <person name="Wu C.I."/>
            <person name="Wu G."/>
            <person name="Yamamoto D."/>
            <person name="Yang H.P."/>
            <person name="Yang S.P."/>
            <person name="Yorke J.A."/>
            <person name="Yoshida K."/>
            <person name="Zdobnov E."/>
            <person name="Zhang P."/>
            <person name="Zhang Y."/>
            <person name="Zimin A.V."/>
            <person name="Baldwin J."/>
            <person name="Abdouelleil A."/>
            <person name="Abdulkadir J."/>
            <person name="Abebe A."/>
            <person name="Abera B."/>
            <person name="Abreu J."/>
            <person name="Acer S.C."/>
            <person name="Aftuck L."/>
            <person name="Alexander A."/>
            <person name="An P."/>
            <person name="Anderson E."/>
            <person name="Anderson S."/>
            <person name="Arachi H."/>
            <person name="Azer M."/>
            <person name="Bachantsang P."/>
            <person name="Barry A."/>
            <person name="Bayul T."/>
            <person name="Berlin A."/>
            <person name="Bessette D."/>
            <person name="Bloom T."/>
            <person name="Blye J."/>
            <person name="Boguslavskiy L."/>
            <person name="Bonnet C."/>
            <person name="Boukhgalter B."/>
            <person name="Bourzgui I."/>
            <person name="Brown A."/>
            <person name="Cahill P."/>
            <person name="Channer S."/>
            <person name="Cheshatsang Y."/>
            <person name="Chuda L."/>
            <person name="Citroen M."/>
            <person name="Collymore A."/>
            <person name="Cooke P."/>
            <person name="Costello M."/>
            <person name="D'Aco K."/>
            <person name="Daza R."/>
            <person name="De Haan G."/>
            <person name="DeGray S."/>
            <person name="DeMaso C."/>
            <person name="Dhargay N."/>
            <person name="Dooley K."/>
            <person name="Dooley E."/>
            <person name="Doricent M."/>
            <person name="Dorje P."/>
            <person name="Dorjee K."/>
            <person name="Dupes A."/>
            <person name="Elong R."/>
            <person name="Falk J."/>
            <person name="Farina A."/>
            <person name="Faro S."/>
            <person name="Ferguson D."/>
            <person name="Fisher S."/>
            <person name="Foley C.D."/>
            <person name="Franke A."/>
            <person name="Friedrich D."/>
            <person name="Gadbois L."/>
            <person name="Gearin G."/>
            <person name="Gearin C.R."/>
            <person name="Giannoukos G."/>
            <person name="Goode T."/>
            <person name="Graham J."/>
            <person name="Grandbois E."/>
            <person name="Grewal S."/>
            <person name="Gyaltsen K."/>
            <person name="Hafez N."/>
            <person name="Hagos B."/>
            <person name="Hall J."/>
            <person name="Henson C."/>
            <person name="Hollinger A."/>
            <person name="Honan T."/>
            <person name="Huard M.D."/>
            <person name="Hughes L."/>
            <person name="Hurhula B."/>
            <person name="Husby M.E."/>
            <person name="Kamat A."/>
            <person name="Kanga B."/>
            <person name="Kashin S."/>
            <person name="Khazanovich D."/>
            <person name="Kisner P."/>
            <person name="Lance K."/>
            <person name="Lara M."/>
            <person name="Lee W."/>
            <person name="Lennon N."/>
            <person name="Letendre F."/>
            <person name="LeVine R."/>
            <person name="Lipovsky A."/>
            <person name="Liu X."/>
            <person name="Liu J."/>
            <person name="Liu S."/>
            <person name="Lokyitsang T."/>
            <person name="Lokyitsang Y."/>
            <person name="Lubonja R."/>
            <person name="Lui A."/>
            <person name="MacDonald P."/>
            <person name="Magnisalis V."/>
            <person name="Maru K."/>
            <person name="Matthews C."/>
            <person name="McCusker W."/>
            <person name="McDonough S."/>
            <person name="Mehta T."/>
            <person name="Meldrim J."/>
            <person name="Meneus L."/>
            <person name="Mihai O."/>
            <person name="Mihalev A."/>
            <person name="Mihova T."/>
            <person name="Mittelman R."/>
            <person name="Mlenga V."/>
            <person name="Montmayeur A."/>
            <person name="Mulrain L."/>
            <person name="Navidi A."/>
            <person name="Naylor J."/>
            <person name="Negash T."/>
            <person name="Nguyen T."/>
            <person name="Nguyen N."/>
            <person name="Nicol R."/>
            <person name="Norbu C."/>
            <person name="Norbu N."/>
            <person name="Novod N."/>
            <person name="O'Neill B."/>
            <person name="Osman S."/>
            <person name="Markiewicz E."/>
            <person name="Oyono O.L."/>
            <person name="Patti C."/>
            <person name="Phunkhang P."/>
            <person name="Pierre F."/>
            <person name="Priest M."/>
            <person name="Raghuraman S."/>
            <person name="Rege F."/>
            <person name="Reyes R."/>
            <person name="Rise C."/>
            <person name="Rogov P."/>
            <person name="Ross K."/>
            <person name="Ryan E."/>
            <person name="Settipalli S."/>
            <person name="Shea T."/>
            <person name="Sherpa N."/>
            <person name="Shi L."/>
            <person name="Shih D."/>
            <person name="Sparrow T."/>
            <person name="Spaulding J."/>
            <person name="Stalker J."/>
            <person name="Stange-Thomann N."/>
            <person name="Stavropoulos S."/>
            <person name="Stone C."/>
            <person name="Strader C."/>
            <person name="Tesfaye S."/>
            <person name="Thomson T."/>
            <person name="Thoulutsang Y."/>
            <person name="Thoulutsang D."/>
            <person name="Topham K."/>
            <person name="Topping I."/>
            <person name="Tsamla T."/>
            <person name="Vassiliev H."/>
            <person name="Vo A."/>
            <person name="Wangchuk T."/>
            <person name="Wangdi T."/>
            <person name="Weiand M."/>
            <person name="Wilkinson J."/>
            <person name="Wilson A."/>
            <person name="Yadav S."/>
            <person name="Young G."/>
            <person name="Yu Q."/>
            <person name="Zembek L."/>
            <person name="Zhong D."/>
            <person name="Zimmer A."/>
            <person name="Zwirko Z."/>
            <person name="Jaffe D.B."/>
            <person name="Alvarez P."/>
            <person name="Brockman W."/>
            <person name="Butler J."/>
            <person name="Chin C."/>
            <person name="Gnerre S."/>
            <person name="Grabherr M."/>
            <person name="Kleber M."/>
            <person name="Mauceli E."/>
            <person name="MacCallum I."/>
        </authorList>
    </citation>
    <scope>NUCLEOTIDE SEQUENCE [LARGE SCALE GENOMIC DNA]</scope>
    <source>
        <strain evidence="2">white501</strain>
    </source>
</reference>
<organism evidence="1 2">
    <name type="scientific">Drosophila simulans</name>
    <name type="common">Fruit fly</name>
    <dbReference type="NCBI Taxonomy" id="7240"/>
    <lineage>
        <taxon>Eukaryota</taxon>
        <taxon>Metazoa</taxon>
        <taxon>Ecdysozoa</taxon>
        <taxon>Arthropoda</taxon>
        <taxon>Hexapoda</taxon>
        <taxon>Insecta</taxon>
        <taxon>Pterygota</taxon>
        <taxon>Neoptera</taxon>
        <taxon>Endopterygota</taxon>
        <taxon>Diptera</taxon>
        <taxon>Brachycera</taxon>
        <taxon>Muscomorpha</taxon>
        <taxon>Ephydroidea</taxon>
        <taxon>Drosophilidae</taxon>
        <taxon>Drosophila</taxon>
        <taxon>Sophophora</taxon>
    </lineage>
</organism>
<name>B4QKM8_DROSI</name>
<dbReference type="Proteomes" id="UP000000304">
    <property type="component" value="Chromosome 3L"/>
</dbReference>
<accession>B4QKM8</accession>